<keyword evidence="3" id="KW-1185">Reference proteome</keyword>
<dbReference type="AlphaFoldDB" id="A0A918IIH6"/>
<protein>
    <recommendedName>
        <fullName evidence="1">Trypsin-co-occurring domain-containing protein</fullName>
    </recommendedName>
</protein>
<dbReference type="EMBL" id="BMTD01000024">
    <property type="protein sequence ID" value="GGV22779.1"/>
    <property type="molecule type" value="Genomic_DNA"/>
</dbReference>
<dbReference type="NCBIfam" id="NF041216">
    <property type="entry name" value="CU044_2847_fam"/>
    <property type="match status" value="1"/>
</dbReference>
<name>A0A918IIH6_9ACTN</name>
<dbReference type="RefSeq" id="WP_191877832.1">
    <property type="nucleotide sequence ID" value="NZ_BMTD01000024.1"/>
</dbReference>
<comment type="caution">
    <text evidence="2">The sequence shown here is derived from an EMBL/GenBank/DDBJ whole genome shotgun (WGS) entry which is preliminary data.</text>
</comment>
<dbReference type="Pfam" id="PF19493">
    <property type="entry name" value="Trypco1"/>
    <property type="match status" value="1"/>
</dbReference>
<accession>A0A918IIH6</accession>
<evidence type="ECO:0000313" key="2">
    <source>
        <dbReference type="EMBL" id="GGV22779.1"/>
    </source>
</evidence>
<evidence type="ECO:0000313" key="3">
    <source>
        <dbReference type="Proteomes" id="UP000618795"/>
    </source>
</evidence>
<reference evidence="2" key="1">
    <citation type="journal article" date="2014" name="Int. J. Syst. Evol. Microbiol.">
        <title>Complete genome sequence of Corynebacterium casei LMG S-19264T (=DSM 44701T), isolated from a smear-ripened cheese.</title>
        <authorList>
            <consortium name="US DOE Joint Genome Institute (JGI-PGF)"/>
            <person name="Walter F."/>
            <person name="Albersmeier A."/>
            <person name="Kalinowski J."/>
            <person name="Ruckert C."/>
        </authorList>
    </citation>
    <scope>NUCLEOTIDE SEQUENCE</scope>
    <source>
        <strain evidence="2">JCM 4369</strain>
    </source>
</reference>
<feature type="domain" description="Trypsin-co-occurring" evidence="1">
    <location>
        <begin position="11"/>
        <end position="109"/>
    </location>
</feature>
<reference evidence="2" key="2">
    <citation type="submission" date="2020-09" db="EMBL/GenBank/DDBJ databases">
        <authorList>
            <person name="Sun Q."/>
            <person name="Ohkuma M."/>
        </authorList>
    </citation>
    <scope>NUCLEOTIDE SEQUENCE</scope>
    <source>
        <strain evidence="2">JCM 4369</strain>
    </source>
</reference>
<sequence length="115" mass="11764">MPDYIELSLAGADVRLELADVGEPLADGDGWTPVASGGARVTAMAADALKATLRPLGPVLQHVHDSVMGAENPPQDVSVEFGVQIGQDLKLGIVGGSGQATMKITATWRLGSGSN</sequence>
<evidence type="ECO:0000259" key="1">
    <source>
        <dbReference type="Pfam" id="PF19493"/>
    </source>
</evidence>
<organism evidence="2 3">
    <name type="scientific">Streptomyces filipinensis</name>
    <dbReference type="NCBI Taxonomy" id="66887"/>
    <lineage>
        <taxon>Bacteria</taxon>
        <taxon>Bacillati</taxon>
        <taxon>Actinomycetota</taxon>
        <taxon>Actinomycetes</taxon>
        <taxon>Kitasatosporales</taxon>
        <taxon>Streptomycetaceae</taxon>
        <taxon>Streptomyces</taxon>
    </lineage>
</organism>
<dbReference type="Proteomes" id="UP000618795">
    <property type="component" value="Unassembled WGS sequence"/>
</dbReference>
<proteinExistence type="predicted"/>
<dbReference type="InterPro" id="IPR045794">
    <property type="entry name" value="Trypco1"/>
</dbReference>
<gene>
    <name evidence="2" type="ORF">GCM10010260_73930</name>
</gene>